<feature type="region of interest" description="Disordered" evidence="1">
    <location>
        <begin position="21"/>
        <end position="108"/>
    </location>
</feature>
<evidence type="ECO:0008006" key="4">
    <source>
        <dbReference type="Google" id="ProtNLM"/>
    </source>
</evidence>
<dbReference type="Proteomes" id="UP000315235">
    <property type="component" value="Unassembled WGS sequence"/>
</dbReference>
<dbReference type="InterPro" id="IPR021973">
    <property type="entry name" value="SprA-related"/>
</dbReference>
<dbReference type="Pfam" id="PF12118">
    <property type="entry name" value="SprA-related"/>
    <property type="match status" value="1"/>
</dbReference>
<feature type="compositionally biased region" description="Basic and acidic residues" evidence="1">
    <location>
        <begin position="58"/>
        <end position="83"/>
    </location>
</feature>
<reference evidence="2 3" key="1">
    <citation type="submission" date="2019-07" db="EMBL/GenBank/DDBJ databases">
        <title>Pseudomonas mangiferae sp. nov., isolated from bark of mango tree in Thailand.</title>
        <authorList>
            <person name="Srisuk N."/>
            <person name="Anurat P."/>
        </authorList>
    </citation>
    <scope>NUCLEOTIDE SEQUENCE [LARGE SCALE GENOMIC DNA]</scope>
    <source>
        <strain evidence="2 3">DMKU_BBB3-04</strain>
    </source>
</reference>
<feature type="region of interest" description="Disordered" evidence="1">
    <location>
        <begin position="141"/>
        <end position="186"/>
    </location>
</feature>
<dbReference type="OrthoDB" id="9812722at2"/>
<comment type="caution">
    <text evidence="2">The sequence shown here is derived from an EMBL/GenBank/DDBJ whole genome shotgun (WGS) entry which is preliminary data.</text>
</comment>
<dbReference type="EMBL" id="VJOY01000005">
    <property type="protein sequence ID" value="TRX75110.1"/>
    <property type="molecule type" value="Genomic_DNA"/>
</dbReference>
<name>A0A553H049_9PSED</name>
<evidence type="ECO:0000256" key="1">
    <source>
        <dbReference type="SAM" id="MobiDB-lite"/>
    </source>
</evidence>
<accession>A0A553H049</accession>
<organism evidence="2 3">
    <name type="scientific">Pseudomonas mangiferae</name>
    <dbReference type="NCBI Taxonomy" id="2593654"/>
    <lineage>
        <taxon>Bacteria</taxon>
        <taxon>Pseudomonadati</taxon>
        <taxon>Pseudomonadota</taxon>
        <taxon>Gammaproteobacteria</taxon>
        <taxon>Pseudomonadales</taxon>
        <taxon>Pseudomonadaceae</taxon>
        <taxon>Pseudomonas</taxon>
    </lineage>
</organism>
<evidence type="ECO:0000313" key="2">
    <source>
        <dbReference type="EMBL" id="TRX75110.1"/>
    </source>
</evidence>
<feature type="compositionally biased region" description="Basic and acidic residues" evidence="1">
    <location>
        <begin position="166"/>
        <end position="182"/>
    </location>
</feature>
<dbReference type="RefSeq" id="WP_143487846.1">
    <property type="nucleotide sequence ID" value="NZ_VJOY01000005.1"/>
</dbReference>
<protein>
    <recommendedName>
        <fullName evidence="4">Catalase</fullName>
    </recommendedName>
</protein>
<gene>
    <name evidence="2" type="ORF">FM069_08385</name>
</gene>
<feature type="compositionally biased region" description="Low complexity" evidence="1">
    <location>
        <begin position="141"/>
        <end position="165"/>
    </location>
</feature>
<keyword evidence="3" id="KW-1185">Reference proteome</keyword>
<sequence>MQIGGALTSPLASAPYALPARAVSPDTTPDLARASQAPVTASSDAAGNRRSADDDDERQQAEDQQRIQELANRDRAVRAHEQAHGAAGGAYAGAPSYTFQRGPDGKRYAVGGEVSIQVGTSSDDPETTLQQMQIVQAAALAPADPSAQDLSVAARASAQAAQARSDLAKQRREEADATRHDAPAAQVAAYRQVVDGGADSGSSLHLSA</sequence>
<proteinExistence type="predicted"/>
<evidence type="ECO:0000313" key="3">
    <source>
        <dbReference type="Proteomes" id="UP000315235"/>
    </source>
</evidence>
<dbReference type="AlphaFoldDB" id="A0A553H049"/>